<keyword evidence="3" id="KW-1185">Reference proteome</keyword>
<keyword evidence="1" id="KW-0732">Signal</keyword>
<gene>
    <name evidence="2" type="ORF">NP493_654g01003</name>
</gene>
<evidence type="ECO:0000313" key="2">
    <source>
        <dbReference type="EMBL" id="KAK2176562.1"/>
    </source>
</evidence>
<organism evidence="2 3">
    <name type="scientific">Ridgeia piscesae</name>
    <name type="common">Tubeworm</name>
    <dbReference type="NCBI Taxonomy" id="27915"/>
    <lineage>
        <taxon>Eukaryota</taxon>
        <taxon>Metazoa</taxon>
        <taxon>Spiralia</taxon>
        <taxon>Lophotrochozoa</taxon>
        <taxon>Annelida</taxon>
        <taxon>Polychaeta</taxon>
        <taxon>Sedentaria</taxon>
        <taxon>Canalipalpata</taxon>
        <taxon>Sabellida</taxon>
        <taxon>Siboglinidae</taxon>
        <taxon>Ridgeia</taxon>
    </lineage>
</organism>
<feature type="chain" id="PRO_5042164704" description="Secreted protein" evidence="1">
    <location>
        <begin position="38"/>
        <end position="151"/>
    </location>
</feature>
<evidence type="ECO:0008006" key="4">
    <source>
        <dbReference type="Google" id="ProtNLM"/>
    </source>
</evidence>
<proteinExistence type="predicted"/>
<comment type="caution">
    <text evidence="2">The sequence shown here is derived from an EMBL/GenBank/DDBJ whole genome shotgun (WGS) entry which is preliminary data.</text>
</comment>
<evidence type="ECO:0000256" key="1">
    <source>
        <dbReference type="SAM" id="SignalP"/>
    </source>
</evidence>
<feature type="signal peptide" evidence="1">
    <location>
        <begin position="1"/>
        <end position="37"/>
    </location>
</feature>
<accession>A0AAD9KS97</accession>
<sequence length="151" mass="16487">MSSSAGLTAAQAMKKGTGFAILVFAVWTLCGPVRVKAERCSCGSSSCASVCVASCQADCASCCRCCIYFEPRLGKRNADVISTVSSVVNAAQQARYHGLLRDAESYYFRTLQRRRRRIRGKLQMSLRALNAKMAALRNVENTRSHLTIPPT</sequence>
<name>A0AAD9KS97_RIDPI</name>
<protein>
    <recommendedName>
        <fullName evidence="4">Secreted protein</fullName>
    </recommendedName>
</protein>
<dbReference type="EMBL" id="JAODUO010000655">
    <property type="protein sequence ID" value="KAK2176562.1"/>
    <property type="molecule type" value="Genomic_DNA"/>
</dbReference>
<dbReference type="AlphaFoldDB" id="A0AAD9KS97"/>
<reference evidence="2" key="1">
    <citation type="journal article" date="2023" name="Mol. Biol. Evol.">
        <title>Third-Generation Sequencing Reveals the Adaptive Role of the Epigenome in Three Deep-Sea Polychaetes.</title>
        <authorList>
            <person name="Perez M."/>
            <person name="Aroh O."/>
            <person name="Sun Y."/>
            <person name="Lan Y."/>
            <person name="Juniper S.K."/>
            <person name="Young C.R."/>
            <person name="Angers B."/>
            <person name="Qian P.Y."/>
        </authorList>
    </citation>
    <scope>NUCLEOTIDE SEQUENCE</scope>
    <source>
        <strain evidence="2">R07B-5</strain>
    </source>
</reference>
<dbReference type="Proteomes" id="UP001209878">
    <property type="component" value="Unassembled WGS sequence"/>
</dbReference>
<evidence type="ECO:0000313" key="3">
    <source>
        <dbReference type="Proteomes" id="UP001209878"/>
    </source>
</evidence>